<dbReference type="Proteomes" id="UP000293045">
    <property type="component" value="Unassembled WGS sequence"/>
</dbReference>
<dbReference type="EMBL" id="PIXR01000015">
    <property type="protein sequence ID" value="TBU09941.1"/>
    <property type="molecule type" value="Genomic_DNA"/>
</dbReference>
<evidence type="ECO:0000313" key="2">
    <source>
        <dbReference type="Proteomes" id="UP000293045"/>
    </source>
</evidence>
<comment type="caution">
    <text evidence="1">The sequence shown here is derived from an EMBL/GenBank/DDBJ whole genome shotgun (WGS) entry which is preliminary data.</text>
</comment>
<protein>
    <submittedName>
        <fullName evidence="1">Uncharacterized protein</fullName>
    </submittedName>
</protein>
<proteinExistence type="predicted"/>
<reference evidence="1 2" key="1">
    <citation type="submission" date="2017-12" db="EMBL/GenBank/DDBJ databases">
        <authorList>
            <person name="Pombert J.-F."/>
            <person name="Haag K.L."/>
            <person name="Ebert D."/>
        </authorList>
    </citation>
    <scope>NUCLEOTIDE SEQUENCE [LARGE SCALE GENOMIC DNA]</scope>
    <source>
        <strain evidence="1">IL-BN-2</strain>
    </source>
</reference>
<dbReference type="AlphaFoldDB" id="A0A4Q9LQQ7"/>
<organism evidence="1 2">
    <name type="scientific">Hamiltosporidium magnivora</name>
    <dbReference type="NCBI Taxonomy" id="148818"/>
    <lineage>
        <taxon>Eukaryota</taxon>
        <taxon>Fungi</taxon>
        <taxon>Fungi incertae sedis</taxon>
        <taxon>Microsporidia</taxon>
        <taxon>Dubosqiidae</taxon>
        <taxon>Hamiltosporidium</taxon>
    </lineage>
</organism>
<sequence length="241" mass="28523">MQNFDIEKNLFHFLDLLSERSEFIVCENSDSENKYTVYRADDIESLSKIEKLIKNLKDTYQQYTSEKLILFNKNIPGKNKDFYLKIFNKIHLKIKLKFLSALILSVSFYKSGAFTNTNHISNLESSSDSLKVLFEKYDLISIKKLCLCYFTISELNVETFGNLFNLMDFTVYRNIFQNTYFSELFCTSHEYNIKKLLLVEINIVEKDLRFTANLKKLKSVELRACKIDQTPYSFLKFMFEN</sequence>
<evidence type="ECO:0000313" key="1">
    <source>
        <dbReference type="EMBL" id="TBU09941.1"/>
    </source>
</evidence>
<gene>
    <name evidence="1" type="ORF">CWI39_0015p0040</name>
</gene>
<dbReference type="SUPFAM" id="SSF52058">
    <property type="entry name" value="L domain-like"/>
    <property type="match status" value="1"/>
</dbReference>
<accession>A0A4Q9LQQ7</accession>
<name>A0A4Q9LQQ7_9MICR</name>
<dbReference type="VEuPathDB" id="MicrosporidiaDB:CWI39_0015p0040"/>
<dbReference type="VEuPathDB" id="MicrosporidiaDB:CWI36_0022p0010"/>